<dbReference type="HOGENOM" id="CLU_086567_0_0_11"/>
<evidence type="ECO:0000256" key="8">
    <source>
        <dbReference type="ARBA" id="ARBA00022692"/>
    </source>
</evidence>
<dbReference type="InterPro" id="IPR009056">
    <property type="entry name" value="Cyt_c-like_dom"/>
</dbReference>
<feature type="binding site" description="covalent" evidence="18">
    <location>
        <position position="87"/>
    </location>
    <ligand>
        <name>heme c</name>
        <dbReference type="ChEBI" id="CHEBI:61717"/>
        <label>1</label>
    </ligand>
</feature>
<evidence type="ECO:0000259" key="20">
    <source>
        <dbReference type="PROSITE" id="PS51007"/>
    </source>
</evidence>
<feature type="binding site" description="covalent" evidence="18">
    <location>
        <position position="181"/>
    </location>
    <ligand>
        <name>heme c</name>
        <dbReference type="ChEBI" id="CHEBI:61717"/>
        <label>2</label>
    </ligand>
</feature>
<evidence type="ECO:0000256" key="15">
    <source>
        <dbReference type="ARBA" id="ARBA00023136"/>
    </source>
</evidence>
<evidence type="ECO:0000256" key="10">
    <source>
        <dbReference type="ARBA" id="ARBA00022737"/>
    </source>
</evidence>
<dbReference type="InterPro" id="IPR036909">
    <property type="entry name" value="Cyt_c-like_dom_sf"/>
</dbReference>
<keyword evidence="4 17" id="KW-0813">Transport</keyword>
<feature type="domain" description="Cytochrome c" evidence="20">
    <location>
        <begin position="168"/>
        <end position="246"/>
    </location>
</feature>
<evidence type="ECO:0000256" key="17">
    <source>
        <dbReference type="PIRNR" id="PIRNR000007"/>
    </source>
</evidence>
<sequence>MGFFVFVNLYSRCVMIRSLCSLLRGNASFFVRRKLRNGLLRIGLIAACLVVTGGTYSALLQATAFAEQAPASESQIAQGHKLFIANCATCHGLNGEGTQYAPSLVGAGAASADFQLSSGRMPLRMNGPQALYKPPQYTKDEIAAVVAYVASLGPGPAIPEEKYLTPDGDLVLGAELFKVNCAACHNVAGAGGALTEGKFAPRIINMPPVRIYEAMLTGPQSMPIFNDASITPEQKRDIITYLHYLSTQPSPGGFGLGSLGPVAEGLFAWVFLVGGITAFAVWIAARSD</sequence>
<feature type="binding site" description="covalent" evidence="18">
    <location>
        <position position="184"/>
    </location>
    <ligand>
        <name>heme c</name>
        <dbReference type="ChEBI" id="CHEBI:61717"/>
        <label>2</label>
    </ligand>
</feature>
<keyword evidence="11 17" id="KW-1278">Translocase</keyword>
<dbReference type="Proteomes" id="UP000002200">
    <property type="component" value="Chromosome"/>
</dbReference>
<evidence type="ECO:0000256" key="9">
    <source>
        <dbReference type="ARBA" id="ARBA00022723"/>
    </source>
</evidence>
<dbReference type="EMBL" id="AE014184">
    <property type="protein sequence ID" value="AAO44344.1"/>
    <property type="molecule type" value="Genomic_DNA"/>
</dbReference>
<reference evidence="21 22" key="1">
    <citation type="journal article" date="2003" name="Genome Res.">
        <title>Tropheryma whipplei twist: a human pathogenic Actinobacteria with a reduced genome.</title>
        <authorList>
            <person name="Raoult D."/>
            <person name="Ogata H."/>
            <person name="Audic S."/>
            <person name="Robert C."/>
            <person name="Suhre K."/>
            <person name="Drancourt M."/>
            <person name="Claverie J.-M."/>
        </authorList>
    </citation>
    <scope>NUCLEOTIDE SEQUENCE [LARGE SCALE GENOMIC DNA]</scope>
    <source>
        <strain evidence="21 22">Twist</strain>
    </source>
</reference>
<comment type="PTM">
    <text evidence="18">Binds 2 heme c groups covalently per subunit.</text>
</comment>
<keyword evidence="15 17" id="KW-0472">Membrane</keyword>
<evidence type="ECO:0000256" key="18">
    <source>
        <dbReference type="PIRSR" id="PIRSR000007-50"/>
    </source>
</evidence>
<dbReference type="AlphaFoldDB" id="Q83N04"/>
<feature type="binding site" description="axial binding residue" evidence="19">
    <location>
        <position position="91"/>
    </location>
    <ligand>
        <name>heme c</name>
        <dbReference type="ChEBI" id="CHEBI:61717"/>
        <label>1</label>
    </ligand>
    <ligandPart>
        <name>Fe</name>
        <dbReference type="ChEBI" id="CHEBI:18248"/>
    </ligandPart>
</feature>
<dbReference type="InterPro" id="IPR050597">
    <property type="entry name" value="Cytochrome_c_Oxidase_Subunit"/>
</dbReference>
<keyword evidence="6 17" id="KW-0349">Heme</keyword>
<evidence type="ECO:0000313" key="22">
    <source>
        <dbReference type="Proteomes" id="UP000002200"/>
    </source>
</evidence>
<evidence type="ECO:0000256" key="5">
    <source>
        <dbReference type="ARBA" id="ARBA00022475"/>
    </source>
</evidence>
<comment type="catalytic activity">
    <reaction evidence="16 17">
        <text>a quinol + 2 Fe(III)-[cytochrome c](out) = a quinone + 2 Fe(II)-[cytochrome c](out) + 2 H(+)(out)</text>
        <dbReference type="Rhea" id="RHEA:11484"/>
        <dbReference type="Rhea" id="RHEA-COMP:10350"/>
        <dbReference type="Rhea" id="RHEA-COMP:14399"/>
        <dbReference type="ChEBI" id="CHEBI:15378"/>
        <dbReference type="ChEBI" id="CHEBI:24646"/>
        <dbReference type="ChEBI" id="CHEBI:29033"/>
        <dbReference type="ChEBI" id="CHEBI:29034"/>
        <dbReference type="ChEBI" id="CHEBI:132124"/>
        <dbReference type="EC" id="7.1.1.8"/>
    </reaction>
</comment>
<keyword evidence="13 17" id="KW-1133">Transmembrane helix</keyword>
<dbReference type="Pfam" id="PF13442">
    <property type="entry name" value="Cytochrome_CBB3"/>
    <property type="match status" value="1"/>
</dbReference>
<evidence type="ECO:0000256" key="14">
    <source>
        <dbReference type="ARBA" id="ARBA00023004"/>
    </source>
</evidence>
<evidence type="ECO:0000256" key="19">
    <source>
        <dbReference type="PIRSR" id="PIRSR000007-51"/>
    </source>
</evidence>
<dbReference type="EC" id="7.1.1.8" evidence="2 17"/>
<evidence type="ECO:0000256" key="1">
    <source>
        <dbReference type="ARBA" id="ARBA00004651"/>
    </source>
</evidence>
<accession>Q83N04</accession>
<keyword evidence="12 17" id="KW-0249">Electron transport</keyword>
<keyword evidence="10" id="KW-0677">Repeat</keyword>
<dbReference type="eggNOG" id="COG2010">
    <property type="taxonomic scope" value="Bacteria"/>
</dbReference>
<feature type="binding site" description="covalent" evidence="18">
    <location>
        <position position="90"/>
    </location>
    <ligand>
        <name>heme c</name>
        <dbReference type="ChEBI" id="CHEBI:61717"/>
        <label>1</label>
    </ligand>
</feature>
<dbReference type="Gene3D" id="1.10.760.10">
    <property type="entry name" value="Cytochrome c-like domain"/>
    <property type="match status" value="2"/>
</dbReference>
<evidence type="ECO:0000256" key="4">
    <source>
        <dbReference type="ARBA" id="ARBA00022448"/>
    </source>
</evidence>
<evidence type="ECO:0000256" key="3">
    <source>
        <dbReference type="ARBA" id="ARBA00017819"/>
    </source>
</evidence>
<keyword evidence="14 17" id="KW-0408">Iron</keyword>
<dbReference type="GO" id="GO:0005886">
    <property type="term" value="C:plasma membrane"/>
    <property type="evidence" value="ECO:0007669"/>
    <property type="project" value="UniProtKB-SubCell"/>
</dbReference>
<dbReference type="Pfam" id="PF00034">
    <property type="entry name" value="Cytochrom_C"/>
    <property type="match status" value="1"/>
</dbReference>
<organism evidence="21 22">
    <name type="scientific">Tropheryma whipplei (strain Twist)</name>
    <name type="common">Whipple's bacillus</name>
    <dbReference type="NCBI Taxonomy" id="203267"/>
    <lineage>
        <taxon>Bacteria</taxon>
        <taxon>Bacillati</taxon>
        <taxon>Actinomycetota</taxon>
        <taxon>Actinomycetes</taxon>
        <taxon>Micrococcales</taxon>
        <taxon>Tropherymataceae</taxon>
        <taxon>Tropheryma</taxon>
    </lineage>
</organism>
<protein>
    <recommendedName>
        <fullName evidence="3 17">Cytochrome bc1 complex cytochrome c subunit</fullName>
        <ecNumber evidence="2 17">7.1.1.8</ecNumber>
    </recommendedName>
</protein>
<keyword evidence="8 17" id="KW-0812">Transmembrane</keyword>
<evidence type="ECO:0000256" key="7">
    <source>
        <dbReference type="ARBA" id="ARBA00022660"/>
    </source>
</evidence>
<dbReference type="PANTHER" id="PTHR33751">
    <property type="entry name" value="CBB3-TYPE CYTOCHROME C OXIDASE SUBUNIT FIXP"/>
    <property type="match status" value="1"/>
</dbReference>
<keyword evidence="7 17" id="KW-0679">Respiratory chain</keyword>
<feature type="transmembrane region" description="Helical" evidence="17">
    <location>
        <begin position="38"/>
        <end position="59"/>
    </location>
</feature>
<proteinExistence type="predicted"/>
<dbReference type="PROSITE" id="PS51007">
    <property type="entry name" value="CYTC"/>
    <property type="match status" value="2"/>
</dbReference>
<feature type="transmembrane region" description="Helical" evidence="17">
    <location>
        <begin position="266"/>
        <end position="285"/>
    </location>
</feature>
<keyword evidence="22" id="KW-1185">Reference proteome</keyword>
<dbReference type="GO" id="GO:0005506">
    <property type="term" value="F:iron ion binding"/>
    <property type="evidence" value="ECO:0007669"/>
    <property type="project" value="UniProtKB-UniRule"/>
</dbReference>
<evidence type="ECO:0000313" key="21">
    <source>
        <dbReference type="EMBL" id="AAO44344.1"/>
    </source>
</evidence>
<dbReference type="InterPro" id="IPR009152">
    <property type="entry name" value="bc1_cytC-su"/>
</dbReference>
<evidence type="ECO:0000256" key="2">
    <source>
        <dbReference type="ARBA" id="ARBA00012951"/>
    </source>
</evidence>
<evidence type="ECO:0000256" key="16">
    <source>
        <dbReference type="ARBA" id="ARBA00029351"/>
    </source>
</evidence>
<feature type="domain" description="Cytochrome c" evidence="20">
    <location>
        <begin position="74"/>
        <end position="153"/>
    </location>
</feature>
<gene>
    <name evidence="21" type="primary">qcrC</name>
    <name evidence="21" type="ordered locus">TWT_247</name>
</gene>
<evidence type="ECO:0000256" key="13">
    <source>
        <dbReference type="ARBA" id="ARBA00022989"/>
    </source>
</evidence>
<dbReference type="SUPFAM" id="SSF46626">
    <property type="entry name" value="Cytochrome c"/>
    <property type="match status" value="2"/>
</dbReference>
<dbReference type="PIRSF" id="PIRSF000007">
    <property type="entry name" value="Ubiq_cycred_cyc"/>
    <property type="match status" value="1"/>
</dbReference>
<feature type="binding site" description="axial binding residue" evidence="19">
    <location>
        <position position="185"/>
    </location>
    <ligand>
        <name>heme c</name>
        <dbReference type="ChEBI" id="CHEBI:61717"/>
        <label>2</label>
    </ligand>
    <ligandPart>
        <name>Fe</name>
        <dbReference type="ChEBI" id="CHEBI:18248"/>
    </ligandPart>
</feature>
<evidence type="ECO:0000256" key="12">
    <source>
        <dbReference type="ARBA" id="ARBA00022982"/>
    </source>
</evidence>
<dbReference type="KEGG" id="twh:TWT_247"/>
<keyword evidence="9 17" id="KW-0479">Metal-binding</keyword>
<name>Q83N04_TROWT</name>
<dbReference type="GO" id="GO:0020037">
    <property type="term" value="F:heme binding"/>
    <property type="evidence" value="ECO:0007669"/>
    <property type="project" value="UniProtKB-UniRule"/>
</dbReference>
<comment type="subunit">
    <text evidence="17">The cytochrome bc1 complex is composed of a cytochrome b (QcrB), the Rieske iron-sulfur protein (QcrA) and a diheme cytochrome c (QcrC) subunit.</text>
</comment>
<evidence type="ECO:0000256" key="11">
    <source>
        <dbReference type="ARBA" id="ARBA00022967"/>
    </source>
</evidence>
<evidence type="ECO:0000256" key="6">
    <source>
        <dbReference type="ARBA" id="ARBA00022617"/>
    </source>
</evidence>
<comment type="subcellular location">
    <subcellularLocation>
        <location evidence="1 17">Cell membrane</location>
        <topology evidence="1 17">Multi-pass membrane protein</topology>
    </subcellularLocation>
</comment>
<dbReference type="STRING" id="203267.TWT_247"/>
<dbReference type="GO" id="GO:0008121">
    <property type="term" value="F:quinol-cytochrome-c reductase activity"/>
    <property type="evidence" value="ECO:0007669"/>
    <property type="project" value="UniProtKB-UniRule"/>
</dbReference>
<dbReference type="PANTHER" id="PTHR33751:SF13">
    <property type="entry name" value="CYTOCHROME BC1 COMPLEX CYTOCHROME C SUBUNIT"/>
    <property type="match status" value="1"/>
</dbReference>
<keyword evidence="5 17" id="KW-1003">Cell membrane</keyword>